<dbReference type="InterPro" id="IPR020560">
    <property type="entry name" value="PRibGlycinamide_synth_C-dom"/>
</dbReference>
<dbReference type="EMBL" id="MKVH01000002">
    <property type="protein sequence ID" value="OJX61370.1"/>
    <property type="molecule type" value="Genomic_DNA"/>
</dbReference>
<dbReference type="GO" id="GO:0004637">
    <property type="term" value="F:phosphoribosylamine-glycine ligase activity"/>
    <property type="evidence" value="ECO:0007669"/>
    <property type="project" value="UniProtKB-UniRule"/>
</dbReference>
<dbReference type="InterPro" id="IPR011054">
    <property type="entry name" value="Rudment_hybrid_motif"/>
</dbReference>
<dbReference type="PROSITE" id="PS00184">
    <property type="entry name" value="GARS"/>
    <property type="match status" value="1"/>
</dbReference>
<comment type="caution">
    <text evidence="15">The sequence shown here is derived from an EMBL/GenBank/DDBJ whole genome shotgun (WGS) entry which is preliminary data.</text>
</comment>
<dbReference type="InterPro" id="IPR020562">
    <property type="entry name" value="PRibGlycinamide_synth_N"/>
</dbReference>
<organism evidence="15 16">
    <name type="scientific">Candidatus Kapaibacterium thiocyanatum</name>
    <dbReference type="NCBI Taxonomy" id="1895771"/>
    <lineage>
        <taxon>Bacteria</taxon>
        <taxon>Pseudomonadati</taxon>
        <taxon>Candidatus Kapaibacteriota</taxon>
        <taxon>Candidatus Kapaibacteriia</taxon>
        <taxon>Candidatus Kapaibacteriales</taxon>
        <taxon>Candidatus Kapaibacteriaceae</taxon>
        <taxon>Candidatus Kapaibacterium</taxon>
    </lineage>
</organism>
<dbReference type="InterPro" id="IPR037123">
    <property type="entry name" value="PRibGlycinamide_synth_C_sf"/>
</dbReference>
<dbReference type="EC" id="6.3.4.13" evidence="4 12"/>
<evidence type="ECO:0000256" key="8">
    <source>
        <dbReference type="ARBA" id="ARBA00022840"/>
    </source>
</evidence>
<dbReference type="UniPathway" id="UPA00074">
    <property type="reaction ID" value="UER00125"/>
</dbReference>
<dbReference type="FunFam" id="3.90.600.10:FF:000001">
    <property type="entry name" value="Trifunctional purine biosynthetic protein adenosine-3"/>
    <property type="match status" value="1"/>
</dbReference>
<dbReference type="SMART" id="SM01209">
    <property type="entry name" value="GARS_A"/>
    <property type="match status" value="1"/>
</dbReference>
<comment type="catalytic activity">
    <reaction evidence="12">
        <text>5-phospho-beta-D-ribosylamine + glycine + ATP = N(1)-(5-phospho-beta-D-ribosyl)glycinamide + ADP + phosphate + H(+)</text>
        <dbReference type="Rhea" id="RHEA:17453"/>
        <dbReference type="ChEBI" id="CHEBI:15378"/>
        <dbReference type="ChEBI" id="CHEBI:30616"/>
        <dbReference type="ChEBI" id="CHEBI:43474"/>
        <dbReference type="ChEBI" id="CHEBI:57305"/>
        <dbReference type="ChEBI" id="CHEBI:58681"/>
        <dbReference type="ChEBI" id="CHEBI:143788"/>
        <dbReference type="ChEBI" id="CHEBI:456216"/>
        <dbReference type="EC" id="6.3.4.13"/>
    </reaction>
</comment>
<keyword evidence="7 12" id="KW-0658">Purine biosynthesis</keyword>
<evidence type="ECO:0000256" key="13">
    <source>
        <dbReference type="PROSITE-ProRule" id="PRU00409"/>
    </source>
</evidence>
<evidence type="ECO:0000256" key="5">
    <source>
        <dbReference type="ARBA" id="ARBA00022598"/>
    </source>
</evidence>
<dbReference type="Gene3D" id="3.90.600.10">
    <property type="entry name" value="Phosphoribosylglycinamide synthetase, C-terminal domain"/>
    <property type="match status" value="1"/>
</dbReference>
<evidence type="ECO:0000256" key="3">
    <source>
        <dbReference type="ARBA" id="ARBA00005174"/>
    </source>
</evidence>
<dbReference type="GO" id="GO:0009113">
    <property type="term" value="P:purine nucleobase biosynthetic process"/>
    <property type="evidence" value="ECO:0007669"/>
    <property type="project" value="InterPro"/>
</dbReference>
<keyword evidence="6 13" id="KW-0547">Nucleotide-binding</keyword>
<dbReference type="InterPro" id="IPR020559">
    <property type="entry name" value="PRibGlycinamide_synth_CS"/>
</dbReference>
<gene>
    <name evidence="12" type="primary">purD</name>
    <name evidence="15" type="ORF">BGO89_01275</name>
</gene>
<evidence type="ECO:0000256" key="12">
    <source>
        <dbReference type="HAMAP-Rule" id="MF_00138"/>
    </source>
</evidence>
<evidence type="ECO:0000313" key="16">
    <source>
        <dbReference type="Proteomes" id="UP000184233"/>
    </source>
</evidence>
<dbReference type="SMART" id="SM01210">
    <property type="entry name" value="GARS_C"/>
    <property type="match status" value="1"/>
</dbReference>
<dbReference type="InterPro" id="IPR000115">
    <property type="entry name" value="PRibGlycinamide_synth"/>
</dbReference>
<dbReference type="PANTHER" id="PTHR43472">
    <property type="entry name" value="PHOSPHORIBOSYLAMINE--GLYCINE LIGASE"/>
    <property type="match status" value="1"/>
</dbReference>
<accession>A0A1M3L720</accession>
<dbReference type="Gene3D" id="3.30.470.20">
    <property type="entry name" value="ATP-grasp fold, B domain"/>
    <property type="match status" value="1"/>
</dbReference>
<protein>
    <recommendedName>
        <fullName evidence="4 12">Phosphoribosylamine--glycine ligase</fullName>
        <ecNumber evidence="4 12">6.3.4.13</ecNumber>
    </recommendedName>
    <alternativeName>
        <fullName evidence="12">GARS</fullName>
    </alternativeName>
    <alternativeName>
        <fullName evidence="10 12">Glycinamide ribonucleotide synthetase</fullName>
    </alternativeName>
    <alternativeName>
        <fullName evidence="11 12">Phosphoribosylglycinamide synthetase</fullName>
    </alternativeName>
</protein>
<dbReference type="Pfam" id="PF01071">
    <property type="entry name" value="GARS_A"/>
    <property type="match status" value="1"/>
</dbReference>
<dbReference type="InterPro" id="IPR016185">
    <property type="entry name" value="PreATP-grasp_dom_sf"/>
</dbReference>
<dbReference type="STRING" id="1895771.BGO89_01275"/>
<dbReference type="GO" id="GO:0006189">
    <property type="term" value="P:'de novo' IMP biosynthetic process"/>
    <property type="evidence" value="ECO:0007669"/>
    <property type="project" value="UniProtKB-UniRule"/>
</dbReference>
<evidence type="ECO:0000256" key="10">
    <source>
        <dbReference type="ARBA" id="ARBA00042242"/>
    </source>
</evidence>
<dbReference type="Proteomes" id="UP000184233">
    <property type="component" value="Unassembled WGS sequence"/>
</dbReference>
<dbReference type="InterPro" id="IPR011761">
    <property type="entry name" value="ATP-grasp"/>
</dbReference>
<dbReference type="NCBIfam" id="TIGR00877">
    <property type="entry name" value="purD"/>
    <property type="match status" value="1"/>
</dbReference>
<evidence type="ECO:0000256" key="6">
    <source>
        <dbReference type="ARBA" id="ARBA00022741"/>
    </source>
</evidence>
<evidence type="ECO:0000256" key="7">
    <source>
        <dbReference type="ARBA" id="ARBA00022755"/>
    </source>
</evidence>
<comment type="cofactor">
    <cofactor evidence="2">
        <name>Mg(2+)</name>
        <dbReference type="ChEBI" id="CHEBI:18420"/>
    </cofactor>
</comment>
<reference evidence="15 16" key="1">
    <citation type="submission" date="2016-09" db="EMBL/GenBank/DDBJ databases">
        <title>Genome-resolved meta-omics ties microbial dynamics to process performance in biotechnology for thiocyanate degradation.</title>
        <authorList>
            <person name="Kantor R.S."/>
            <person name="Huddy R.J."/>
            <person name="Iyer R."/>
            <person name="Thomas B.C."/>
            <person name="Brown C.T."/>
            <person name="Anantharaman K."/>
            <person name="Tringe S."/>
            <person name="Hettich R.L."/>
            <person name="Harrison S.T."/>
            <person name="Banfield J.F."/>
        </authorList>
    </citation>
    <scope>NUCLEOTIDE SEQUENCE [LARGE SCALE GENOMIC DNA]</scope>
    <source>
        <strain evidence="15">59-99</strain>
    </source>
</reference>
<evidence type="ECO:0000313" key="15">
    <source>
        <dbReference type="EMBL" id="OJX61370.1"/>
    </source>
</evidence>
<dbReference type="Pfam" id="PF02844">
    <property type="entry name" value="GARS_N"/>
    <property type="match status" value="1"/>
</dbReference>
<keyword evidence="8 13" id="KW-0067">ATP-binding</keyword>
<proteinExistence type="inferred from homology"/>
<evidence type="ECO:0000256" key="2">
    <source>
        <dbReference type="ARBA" id="ARBA00001946"/>
    </source>
</evidence>
<evidence type="ECO:0000256" key="4">
    <source>
        <dbReference type="ARBA" id="ARBA00013255"/>
    </source>
</evidence>
<dbReference type="InterPro" id="IPR013815">
    <property type="entry name" value="ATP_grasp_subdomain_1"/>
</dbReference>
<feature type="domain" description="ATP-grasp" evidence="14">
    <location>
        <begin position="105"/>
        <end position="313"/>
    </location>
</feature>
<dbReference type="SUPFAM" id="SSF56059">
    <property type="entry name" value="Glutathione synthetase ATP-binding domain-like"/>
    <property type="match status" value="1"/>
</dbReference>
<evidence type="ECO:0000256" key="9">
    <source>
        <dbReference type="ARBA" id="ARBA00038345"/>
    </source>
</evidence>
<dbReference type="Gene3D" id="3.30.1490.20">
    <property type="entry name" value="ATP-grasp fold, A domain"/>
    <property type="match status" value="1"/>
</dbReference>
<evidence type="ECO:0000259" key="14">
    <source>
        <dbReference type="PROSITE" id="PS50975"/>
    </source>
</evidence>
<dbReference type="SUPFAM" id="SSF52440">
    <property type="entry name" value="PreATP-grasp domain"/>
    <property type="match status" value="1"/>
</dbReference>
<evidence type="ECO:0000256" key="1">
    <source>
        <dbReference type="ARBA" id="ARBA00001936"/>
    </source>
</evidence>
<dbReference type="PROSITE" id="PS50975">
    <property type="entry name" value="ATP_GRASP"/>
    <property type="match status" value="1"/>
</dbReference>
<comment type="similarity">
    <text evidence="9 12">Belongs to the GARS family.</text>
</comment>
<name>A0A1M3L720_9BACT</name>
<dbReference type="GO" id="GO:0005524">
    <property type="term" value="F:ATP binding"/>
    <property type="evidence" value="ECO:0007669"/>
    <property type="project" value="UniProtKB-UniRule"/>
</dbReference>
<dbReference type="InterPro" id="IPR020561">
    <property type="entry name" value="PRibGlycinamid_synth_ATP-grasp"/>
</dbReference>
<dbReference type="GO" id="GO:0046872">
    <property type="term" value="F:metal ion binding"/>
    <property type="evidence" value="ECO:0007669"/>
    <property type="project" value="InterPro"/>
</dbReference>
<dbReference type="HAMAP" id="MF_00138">
    <property type="entry name" value="GARS"/>
    <property type="match status" value="1"/>
</dbReference>
<dbReference type="AlphaFoldDB" id="A0A1M3L720"/>
<dbReference type="Pfam" id="PF02843">
    <property type="entry name" value="GARS_C"/>
    <property type="match status" value="1"/>
</dbReference>
<evidence type="ECO:0000256" key="11">
    <source>
        <dbReference type="ARBA" id="ARBA00042864"/>
    </source>
</evidence>
<sequence>MLLLGSGGREHALARALRNSATCAELWCAPGNPGTSHIATNVDLSIADHGAVIEWCKANGITLVVVGPEQPLEAGIADALKNAGIDVFGPSASAARIESSKGFAKDFMARHGIPTASYRRFDIAERDAALAYVAAHPLPVVVKADGLAAGKGVVVATTTGEAEAAVQEMFGGTFGTSGASIVVESFLEGEEASLFAITDGERYVVLASAQDHKRIGDGDTGKNTGGMGSYAPAPLVTDGVLSWAEEHIIRRAIDGMKADGHPFVGCLYAGLMVKPDGTSNVVEFNCRFGDPETQTVMTIVDGDVAALFAGAARGALDSTHIRNVADGCACTVVLASGGYPDAFDKGMVVSGLDEAAALENVIVYHAGTREQDGSIVTSGGRVFGVTARGATLSEARDRAYEAVDLIQYTNRYFRHDIAMKGINRSKEQE</sequence>
<comment type="pathway">
    <text evidence="3 12">Purine metabolism; IMP biosynthesis via de novo pathway; N(1)-(5-phospho-D-ribosyl)glycinamide from 5-phospho-alpha-D-ribose 1-diphosphate: step 2/2.</text>
</comment>
<dbReference type="Gene3D" id="3.40.50.20">
    <property type="match status" value="1"/>
</dbReference>
<comment type="cofactor">
    <cofactor evidence="1">
        <name>Mn(2+)</name>
        <dbReference type="ChEBI" id="CHEBI:29035"/>
    </cofactor>
</comment>
<dbReference type="PANTHER" id="PTHR43472:SF1">
    <property type="entry name" value="PHOSPHORIBOSYLAMINE--GLYCINE LIGASE, CHLOROPLASTIC"/>
    <property type="match status" value="1"/>
</dbReference>
<keyword evidence="5 12" id="KW-0436">Ligase</keyword>
<dbReference type="SUPFAM" id="SSF51246">
    <property type="entry name" value="Rudiment single hybrid motif"/>
    <property type="match status" value="1"/>
</dbReference>